<dbReference type="EMBL" id="CACVKT020008954">
    <property type="protein sequence ID" value="CAC5418873.1"/>
    <property type="molecule type" value="Genomic_DNA"/>
</dbReference>
<sequence length="481" mass="53548">MDKENADNMKKSASMTLLSHSPSTSSFLNRTKSWSMYEVRGRMIAAVALVCLILLVVYIVPSTNGYSDVETVEFLARRPVRMPKLPSQDIDNKHLMATSSEIYAVVLDAGSTGSRVHVFHFKRTNGPLKLVREVFEQVKPGLSSYADDPKKGAESIRQLLNIALAEVPSELQPRTPVSLLATAGLRLLREGVADTLLKEVRNLIKEYPFLLDEEEDVDIMEGADEGMFSWLTISFMTGDFLSGRNNVAALDLGGGSSQITFIPNQQETLNTVPKDFIKSMELFKKKLNLYTHSYLGYGLMSTRFKLLGGNKKEKQQKLQSVCLPANIRSLWTFGGVPYNVSGESQSSFNSCYSVVKDFVGQKIQAVYELQKHEIYVFSYFYDAAVDSQLIAAADEKGKDSDLGGKLVVKDFLRAAKKAFDNPSSKKPFLGLDLLYMYSLLHDGYRLRSKTKVTVIKKIEHVEVSWGLGAAFELLSDSGMIS</sequence>
<keyword evidence="5" id="KW-1133">Transmembrane helix</keyword>
<dbReference type="PANTHER" id="PTHR11782">
    <property type="entry name" value="ADENOSINE/GUANOSINE DIPHOSPHATASE"/>
    <property type="match status" value="1"/>
</dbReference>
<comment type="similarity">
    <text evidence="1">Belongs to the GDA1/CD39 NTPase family.</text>
</comment>
<keyword evidence="7" id="KW-1185">Reference proteome</keyword>
<reference evidence="6 7" key="1">
    <citation type="submission" date="2020-06" db="EMBL/GenBank/DDBJ databases">
        <authorList>
            <person name="Li R."/>
            <person name="Bekaert M."/>
        </authorList>
    </citation>
    <scope>NUCLEOTIDE SEQUENCE [LARGE SCALE GENOMIC DNA]</scope>
    <source>
        <strain evidence="7">wild</strain>
    </source>
</reference>
<dbReference type="Proteomes" id="UP000507470">
    <property type="component" value="Unassembled WGS sequence"/>
</dbReference>
<evidence type="ECO:0000256" key="2">
    <source>
        <dbReference type="ARBA" id="ARBA00022801"/>
    </source>
</evidence>
<feature type="transmembrane region" description="Helical" evidence="5">
    <location>
        <begin position="39"/>
        <end position="60"/>
    </location>
</feature>
<name>A0A6J8EFY9_MYTCO</name>
<dbReference type="GO" id="GO:0005524">
    <property type="term" value="F:ATP binding"/>
    <property type="evidence" value="ECO:0007669"/>
    <property type="project" value="UniProtKB-KW"/>
</dbReference>
<dbReference type="PANTHER" id="PTHR11782:SF127">
    <property type="entry name" value="NTPASE, ISOFORM F"/>
    <property type="match status" value="1"/>
</dbReference>
<dbReference type="EC" id="3.6.1.6" evidence="6"/>
<keyword evidence="4" id="KW-0547">Nucleotide-binding</keyword>
<gene>
    <name evidence="6" type="ORF">MCOR_51280</name>
</gene>
<feature type="binding site" evidence="4">
    <location>
        <begin position="254"/>
        <end position="258"/>
    </location>
    <ligand>
        <name>ATP</name>
        <dbReference type="ChEBI" id="CHEBI:30616"/>
    </ligand>
</feature>
<keyword evidence="2 6" id="KW-0378">Hydrolase</keyword>
<dbReference type="AlphaFoldDB" id="A0A6J8EFY9"/>
<dbReference type="Gene3D" id="3.30.420.150">
    <property type="entry name" value="Exopolyphosphatase. Domain 2"/>
    <property type="match status" value="1"/>
</dbReference>
<accession>A0A6J8EFY9</accession>
<keyword evidence="5" id="KW-0812">Transmembrane</keyword>
<dbReference type="OrthoDB" id="6372431at2759"/>
<proteinExistence type="inferred from homology"/>
<organism evidence="6 7">
    <name type="scientific">Mytilus coruscus</name>
    <name type="common">Sea mussel</name>
    <dbReference type="NCBI Taxonomy" id="42192"/>
    <lineage>
        <taxon>Eukaryota</taxon>
        <taxon>Metazoa</taxon>
        <taxon>Spiralia</taxon>
        <taxon>Lophotrochozoa</taxon>
        <taxon>Mollusca</taxon>
        <taxon>Bivalvia</taxon>
        <taxon>Autobranchia</taxon>
        <taxon>Pteriomorphia</taxon>
        <taxon>Mytilida</taxon>
        <taxon>Mytiloidea</taxon>
        <taxon>Mytilidae</taxon>
        <taxon>Mytilinae</taxon>
        <taxon>Mytilus</taxon>
    </lineage>
</organism>
<evidence type="ECO:0000256" key="4">
    <source>
        <dbReference type="PIRSR" id="PIRSR600407-2"/>
    </source>
</evidence>
<dbReference type="GO" id="GO:0017110">
    <property type="term" value="F:nucleoside diphosphate phosphatase activity"/>
    <property type="evidence" value="ECO:0007669"/>
    <property type="project" value="UniProtKB-EC"/>
</dbReference>
<protein>
    <submittedName>
        <fullName evidence="6">ENTPD5_6</fullName>
        <ecNumber evidence="6">3.6.1.6</ecNumber>
    </submittedName>
</protein>
<evidence type="ECO:0000313" key="7">
    <source>
        <dbReference type="Proteomes" id="UP000507470"/>
    </source>
</evidence>
<dbReference type="Pfam" id="PF01150">
    <property type="entry name" value="GDA1_CD39"/>
    <property type="match status" value="1"/>
</dbReference>
<evidence type="ECO:0000256" key="3">
    <source>
        <dbReference type="PIRSR" id="PIRSR600407-1"/>
    </source>
</evidence>
<keyword evidence="4" id="KW-0067">ATP-binding</keyword>
<dbReference type="InterPro" id="IPR000407">
    <property type="entry name" value="GDA1_CD39_NTPase"/>
</dbReference>
<dbReference type="CDD" id="cd24046">
    <property type="entry name" value="ASKHA_NBD_NTPDase5-like"/>
    <property type="match status" value="1"/>
</dbReference>
<evidence type="ECO:0000256" key="5">
    <source>
        <dbReference type="SAM" id="Phobius"/>
    </source>
</evidence>
<evidence type="ECO:0000256" key="1">
    <source>
        <dbReference type="ARBA" id="ARBA00009283"/>
    </source>
</evidence>
<dbReference type="Gene3D" id="3.30.420.40">
    <property type="match status" value="1"/>
</dbReference>
<feature type="active site" description="Proton acceptor" evidence="3">
    <location>
        <position position="225"/>
    </location>
</feature>
<evidence type="ECO:0000313" key="6">
    <source>
        <dbReference type="EMBL" id="CAC5418873.1"/>
    </source>
</evidence>
<keyword evidence="5" id="KW-0472">Membrane</keyword>